<dbReference type="VEuPathDB" id="AmoebaDB:FDP41_001158"/>
<accession>A0A6A5C3B4</accession>
<name>A0A6A5C3B4_NAEFO</name>
<dbReference type="Pfam" id="PF00076">
    <property type="entry name" value="RRM_1"/>
    <property type="match status" value="2"/>
</dbReference>
<feature type="region of interest" description="Disordered" evidence="11">
    <location>
        <begin position="119"/>
        <end position="160"/>
    </location>
</feature>
<dbReference type="FunFam" id="3.30.70.330:FF:000039">
    <property type="entry name" value="U1 small nuclear ribonucleoprotein A"/>
    <property type="match status" value="1"/>
</dbReference>
<sequence>MQQQPNQSSTPSSSSEEADQVLPNNTIYINNINEKIKVPTLKKQLYSMFSQFGEILDIIASRYEKTRGQAWIVFKDVATATTAKKKYDGFIFHDKPLRINFAKTKSDATAALEGNLEEHKRKRIEEKRTKLGIEPETKKTKKAKSETSKPSSKIEDNQPPSNVLFIENLPKDIEKSSELVETLFSNYDGFKRLKLVGEKGVGFVEYATIEQATAAKEALQFWKIKQQPMRISFKK</sequence>
<keyword evidence="5" id="KW-0677">Repeat</keyword>
<dbReference type="GO" id="GO:0003723">
    <property type="term" value="F:RNA binding"/>
    <property type="evidence" value="ECO:0007669"/>
    <property type="project" value="UniProtKB-UniRule"/>
</dbReference>
<gene>
    <name evidence="13" type="ORF">FDP41_001158</name>
</gene>
<comment type="caution">
    <text evidence="13">The sequence shown here is derived from an EMBL/GenBank/DDBJ whole genome shotgun (WGS) entry which is preliminary data.</text>
</comment>
<evidence type="ECO:0000256" key="3">
    <source>
        <dbReference type="ARBA" id="ARBA00022664"/>
    </source>
</evidence>
<keyword evidence="3" id="KW-0507">mRNA processing</keyword>
<dbReference type="CDD" id="cd12247">
    <property type="entry name" value="RRM2_U1A_like"/>
    <property type="match status" value="1"/>
</dbReference>
<dbReference type="Proteomes" id="UP000444721">
    <property type="component" value="Unassembled WGS sequence"/>
</dbReference>
<dbReference type="GO" id="GO:0005681">
    <property type="term" value="C:spliceosomal complex"/>
    <property type="evidence" value="ECO:0007669"/>
    <property type="project" value="UniProtKB-KW"/>
</dbReference>
<evidence type="ECO:0000256" key="5">
    <source>
        <dbReference type="ARBA" id="ARBA00022737"/>
    </source>
</evidence>
<dbReference type="GO" id="GO:0006397">
    <property type="term" value="P:mRNA processing"/>
    <property type="evidence" value="ECO:0007669"/>
    <property type="project" value="UniProtKB-KW"/>
</dbReference>
<organism evidence="13 14">
    <name type="scientific">Naegleria fowleri</name>
    <name type="common">Brain eating amoeba</name>
    <dbReference type="NCBI Taxonomy" id="5763"/>
    <lineage>
        <taxon>Eukaryota</taxon>
        <taxon>Discoba</taxon>
        <taxon>Heterolobosea</taxon>
        <taxon>Tetramitia</taxon>
        <taxon>Eutetramitia</taxon>
        <taxon>Vahlkampfiidae</taxon>
        <taxon>Naegleria</taxon>
    </lineage>
</organism>
<feature type="compositionally biased region" description="Basic and acidic residues" evidence="11">
    <location>
        <begin position="119"/>
        <end position="156"/>
    </location>
</feature>
<feature type="domain" description="RRM" evidence="12">
    <location>
        <begin position="162"/>
        <end position="235"/>
    </location>
</feature>
<dbReference type="GO" id="GO:0008380">
    <property type="term" value="P:RNA splicing"/>
    <property type="evidence" value="ECO:0007669"/>
    <property type="project" value="UniProtKB-KW"/>
</dbReference>
<keyword evidence="14" id="KW-1185">Reference proteome</keyword>
<feature type="domain" description="RRM" evidence="12">
    <location>
        <begin position="25"/>
        <end position="104"/>
    </location>
</feature>
<evidence type="ECO:0000256" key="1">
    <source>
        <dbReference type="ARBA" id="ARBA00004123"/>
    </source>
</evidence>
<evidence type="ECO:0000256" key="2">
    <source>
        <dbReference type="ARBA" id="ARBA00007243"/>
    </source>
</evidence>
<dbReference type="InterPro" id="IPR012677">
    <property type="entry name" value="Nucleotide-bd_a/b_plait_sf"/>
</dbReference>
<evidence type="ECO:0000256" key="9">
    <source>
        <dbReference type="ARBA" id="ARBA00023274"/>
    </source>
</evidence>
<evidence type="ECO:0000256" key="6">
    <source>
        <dbReference type="ARBA" id="ARBA00022884"/>
    </source>
</evidence>
<dbReference type="Gene3D" id="3.30.70.330">
    <property type="match status" value="2"/>
</dbReference>
<proteinExistence type="inferred from homology"/>
<comment type="subcellular location">
    <subcellularLocation>
        <location evidence="1">Nucleus</location>
    </subcellularLocation>
</comment>
<keyword evidence="4" id="KW-0747">Spliceosome</keyword>
<feature type="compositionally biased region" description="Low complexity" evidence="11">
    <location>
        <begin position="1"/>
        <end position="15"/>
    </location>
</feature>
<evidence type="ECO:0000259" key="12">
    <source>
        <dbReference type="PROSITE" id="PS50102"/>
    </source>
</evidence>
<evidence type="ECO:0000313" key="14">
    <source>
        <dbReference type="Proteomes" id="UP000444721"/>
    </source>
</evidence>
<dbReference type="CDD" id="cd12246">
    <property type="entry name" value="RRM1_U1A_like"/>
    <property type="match status" value="1"/>
</dbReference>
<dbReference type="GeneID" id="68108376"/>
<evidence type="ECO:0000256" key="4">
    <source>
        <dbReference type="ARBA" id="ARBA00022728"/>
    </source>
</evidence>
<dbReference type="GO" id="GO:0030532">
    <property type="term" value="C:small nuclear ribonucleoprotein complex"/>
    <property type="evidence" value="ECO:0007669"/>
    <property type="project" value="UniProtKB-ARBA"/>
</dbReference>
<dbReference type="InterPro" id="IPR035979">
    <property type="entry name" value="RBD_domain_sf"/>
</dbReference>
<dbReference type="PROSITE" id="PS50102">
    <property type="entry name" value="RRM"/>
    <property type="match status" value="2"/>
</dbReference>
<dbReference type="PANTHER" id="PTHR10501">
    <property type="entry name" value="U1 SMALL NUCLEAR RIBONUCLEOPROTEIN A/U2 SMALL NUCLEAR RIBONUCLEOPROTEIN B"/>
    <property type="match status" value="1"/>
</dbReference>
<keyword evidence="6 10" id="KW-0694">RNA-binding</keyword>
<protein>
    <recommendedName>
        <fullName evidence="12">RRM domain-containing protein</fullName>
    </recommendedName>
</protein>
<evidence type="ECO:0000313" key="13">
    <source>
        <dbReference type="EMBL" id="KAF0980005.1"/>
    </source>
</evidence>
<dbReference type="VEuPathDB" id="AmoebaDB:NfTy_049010"/>
<reference evidence="13 14" key="1">
    <citation type="journal article" date="2019" name="Sci. Rep.">
        <title>Nanopore sequencing improves the draft genome of the human pathogenic amoeba Naegleria fowleri.</title>
        <authorList>
            <person name="Liechti N."/>
            <person name="Schurch N."/>
            <person name="Bruggmann R."/>
            <person name="Wittwer M."/>
        </authorList>
    </citation>
    <scope>NUCLEOTIDE SEQUENCE [LARGE SCALE GENOMIC DNA]</scope>
    <source>
        <strain evidence="13 14">ATCC 30894</strain>
    </source>
</reference>
<dbReference type="OMA" id="LKKGWVM"/>
<comment type="similarity">
    <text evidence="2">Belongs to the RRM U1 A/B'' family.</text>
</comment>
<evidence type="ECO:0000256" key="10">
    <source>
        <dbReference type="PROSITE-ProRule" id="PRU00176"/>
    </source>
</evidence>
<dbReference type="SUPFAM" id="SSF54928">
    <property type="entry name" value="RNA-binding domain, RBD"/>
    <property type="match status" value="1"/>
</dbReference>
<keyword evidence="7" id="KW-0508">mRNA splicing</keyword>
<dbReference type="OrthoDB" id="277802at2759"/>
<keyword evidence="9" id="KW-0687">Ribonucleoprotein</keyword>
<dbReference type="FunFam" id="3.30.70.330:FF:000029">
    <property type="entry name" value="U2 small nuclear ribonucleoprotein B"/>
    <property type="match status" value="1"/>
</dbReference>
<evidence type="ECO:0000256" key="7">
    <source>
        <dbReference type="ARBA" id="ARBA00023187"/>
    </source>
</evidence>
<dbReference type="EMBL" id="VFQX01000022">
    <property type="protein sequence ID" value="KAF0980005.1"/>
    <property type="molecule type" value="Genomic_DNA"/>
</dbReference>
<evidence type="ECO:0000256" key="11">
    <source>
        <dbReference type="SAM" id="MobiDB-lite"/>
    </source>
</evidence>
<dbReference type="VEuPathDB" id="AmoebaDB:NF0018890"/>
<dbReference type="InterPro" id="IPR000504">
    <property type="entry name" value="RRM_dom"/>
</dbReference>
<dbReference type="AlphaFoldDB" id="A0A6A5C3B4"/>
<evidence type="ECO:0000256" key="8">
    <source>
        <dbReference type="ARBA" id="ARBA00023242"/>
    </source>
</evidence>
<dbReference type="SMART" id="SM00360">
    <property type="entry name" value="RRM"/>
    <property type="match status" value="2"/>
</dbReference>
<dbReference type="RefSeq" id="XP_044564718.1">
    <property type="nucleotide sequence ID" value="XM_044702003.1"/>
</dbReference>
<feature type="region of interest" description="Disordered" evidence="11">
    <location>
        <begin position="1"/>
        <end position="20"/>
    </location>
</feature>
<keyword evidence="8" id="KW-0539">Nucleus</keyword>